<evidence type="ECO:0000313" key="8">
    <source>
        <dbReference type="EMBL" id="HEN15171.1"/>
    </source>
</evidence>
<evidence type="ECO:0000256" key="6">
    <source>
        <dbReference type="SAM" id="Phobius"/>
    </source>
</evidence>
<organism evidence="8">
    <name type="scientific">Schlesneria paludicola</name>
    <dbReference type="NCBI Taxonomy" id="360056"/>
    <lineage>
        <taxon>Bacteria</taxon>
        <taxon>Pseudomonadati</taxon>
        <taxon>Planctomycetota</taxon>
        <taxon>Planctomycetia</taxon>
        <taxon>Planctomycetales</taxon>
        <taxon>Planctomycetaceae</taxon>
        <taxon>Schlesneria</taxon>
    </lineage>
</organism>
<gene>
    <name evidence="8" type="ORF">ENQ76_06855</name>
</gene>
<evidence type="ECO:0000256" key="3">
    <source>
        <dbReference type="ARBA" id="ARBA00022692"/>
    </source>
</evidence>
<keyword evidence="4 6" id="KW-1133">Transmembrane helix</keyword>
<comment type="similarity">
    <text evidence="2">Belongs to the EamA transporter family.</text>
</comment>
<evidence type="ECO:0000256" key="4">
    <source>
        <dbReference type="ARBA" id="ARBA00022989"/>
    </source>
</evidence>
<sequence>MTAPAESFPQPHARMTAASAGLTLLTVALWGGNPVATRFSVDALPPVTVSGLRFLMATGVMLGWCWLEGVSFRVTRRQVVPILVAGTMLFLQITTFTIGAAWTSSSHTSLLVNTFVFWVVGIEHFITRTHRLTPTSTAGLLLAAAGAAALLWDAPGSARQADPPSLAGDAIMLLSALLLGLKFVYTKRVLAVIGPTELIFWHDIVAVVQFAIAACLLERPEFAQVPWPAWLGLMYQGLLVGGVCFALQAHLLKQHSASQIAVFSFLTPLFGIVLGMLFRGDQLSSGLVLSGLTVATGIYLVNR</sequence>
<dbReference type="EMBL" id="DSOK01000196">
    <property type="protein sequence ID" value="HEN15171.1"/>
    <property type="molecule type" value="Genomic_DNA"/>
</dbReference>
<feature type="domain" description="EamA" evidence="7">
    <location>
        <begin position="22"/>
        <end position="151"/>
    </location>
</feature>
<feature type="transmembrane region" description="Helical" evidence="6">
    <location>
        <begin position="166"/>
        <end position="186"/>
    </location>
</feature>
<name>A0A7C2NWU2_9PLAN</name>
<protein>
    <submittedName>
        <fullName evidence="8">DMT family transporter</fullName>
    </submittedName>
</protein>
<feature type="transmembrane region" description="Helical" evidence="6">
    <location>
        <begin position="108"/>
        <end position="126"/>
    </location>
</feature>
<feature type="transmembrane region" description="Helical" evidence="6">
    <location>
        <begin position="138"/>
        <end position="154"/>
    </location>
</feature>
<feature type="domain" description="EamA" evidence="7">
    <location>
        <begin position="167"/>
        <end position="302"/>
    </location>
</feature>
<evidence type="ECO:0000256" key="2">
    <source>
        <dbReference type="ARBA" id="ARBA00007362"/>
    </source>
</evidence>
<keyword evidence="3 6" id="KW-0812">Transmembrane</keyword>
<dbReference type="Pfam" id="PF00892">
    <property type="entry name" value="EamA"/>
    <property type="match status" value="2"/>
</dbReference>
<evidence type="ECO:0000256" key="5">
    <source>
        <dbReference type="ARBA" id="ARBA00023136"/>
    </source>
</evidence>
<proteinExistence type="inferred from homology"/>
<feature type="transmembrane region" description="Helical" evidence="6">
    <location>
        <begin position="79"/>
        <end position="102"/>
    </location>
</feature>
<feature type="transmembrane region" description="Helical" evidence="6">
    <location>
        <begin position="43"/>
        <end position="67"/>
    </location>
</feature>
<feature type="transmembrane region" description="Helical" evidence="6">
    <location>
        <begin position="198"/>
        <end position="217"/>
    </location>
</feature>
<feature type="transmembrane region" description="Helical" evidence="6">
    <location>
        <begin position="12"/>
        <end position="31"/>
    </location>
</feature>
<feature type="transmembrane region" description="Helical" evidence="6">
    <location>
        <begin position="260"/>
        <end position="278"/>
    </location>
</feature>
<comment type="caution">
    <text evidence="8">The sequence shown here is derived from an EMBL/GenBank/DDBJ whole genome shotgun (WGS) entry which is preliminary data.</text>
</comment>
<evidence type="ECO:0000259" key="7">
    <source>
        <dbReference type="Pfam" id="PF00892"/>
    </source>
</evidence>
<feature type="transmembrane region" description="Helical" evidence="6">
    <location>
        <begin position="284"/>
        <end position="301"/>
    </location>
</feature>
<accession>A0A7C2NWU2</accession>
<dbReference type="InterPro" id="IPR000620">
    <property type="entry name" value="EamA_dom"/>
</dbReference>
<feature type="transmembrane region" description="Helical" evidence="6">
    <location>
        <begin position="229"/>
        <end position="248"/>
    </location>
</feature>
<evidence type="ECO:0000256" key="1">
    <source>
        <dbReference type="ARBA" id="ARBA00004141"/>
    </source>
</evidence>
<dbReference type="PANTHER" id="PTHR32322:SF2">
    <property type="entry name" value="EAMA DOMAIN-CONTAINING PROTEIN"/>
    <property type="match status" value="1"/>
</dbReference>
<reference evidence="8" key="1">
    <citation type="journal article" date="2020" name="mSystems">
        <title>Genome- and Community-Level Interaction Insights into Carbon Utilization and Element Cycling Functions of Hydrothermarchaeota in Hydrothermal Sediment.</title>
        <authorList>
            <person name="Zhou Z."/>
            <person name="Liu Y."/>
            <person name="Xu W."/>
            <person name="Pan J."/>
            <person name="Luo Z.H."/>
            <person name="Li M."/>
        </authorList>
    </citation>
    <scope>NUCLEOTIDE SEQUENCE [LARGE SCALE GENOMIC DNA]</scope>
    <source>
        <strain evidence="8">SpSt-339</strain>
    </source>
</reference>
<dbReference type="GO" id="GO:0016020">
    <property type="term" value="C:membrane"/>
    <property type="evidence" value="ECO:0007669"/>
    <property type="project" value="UniProtKB-SubCell"/>
</dbReference>
<dbReference type="PANTHER" id="PTHR32322">
    <property type="entry name" value="INNER MEMBRANE TRANSPORTER"/>
    <property type="match status" value="1"/>
</dbReference>
<dbReference type="InterPro" id="IPR037185">
    <property type="entry name" value="EmrE-like"/>
</dbReference>
<dbReference type="AlphaFoldDB" id="A0A7C2NWU2"/>
<comment type="subcellular location">
    <subcellularLocation>
        <location evidence="1">Membrane</location>
        <topology evidence="1">Multi-pass membrane protein</topology>
    </subcellularLocation>
</comment>
<dbReference type="InterPro" id="IPR050638">
    <property type="entry name" value="AA-Vitamin_Transporters"/>
</dbReference>
<keyword evidence="5 6" id="KW-0472">Membrane</keyword>
<dbReference type="SUPFAM" id="SSF103481">
    <property type="entry name" value="Multidrug resistance efflux transporter EmrE"/>
    <property type="match status" value="2"/>
</dbReference>